<gene>
    <name evidence="1" type="ORF">BDN72DRAFT_880887</name>
</gene>
<organism evidence="1 2">
    <name type="scientific">Pluteus cervinus</name>
    <dbReference type="NCBI Taxonomy" id="181527"/>
    <lineage>
        <taxon>Eukaryota</taxon>
        <taxon>Fungi</taxon>
        <taxon>Dikarya</taxon>
        <taxon>Basidiomycota</taxon>
        <taxon>Agaricomycotina</taxon>
        <taxon>Agaricomycetes</taxon>
        <taxon>Agaricomycetidae</taxon>
        <taxon>Agaricales</taxon>
        <taxon>Pluteineae</taxon>
        <taxon>Pluteaceae</taxon>
        <taxon>Pluteus</taxon>
    </lineage>
</organism>
<protein>
    <submittedName>
        <fullName evidence="1">Uncharacterized protein</fullName>
    </submittedName>
</protein>
<reference evidence="1 2" key="1">
    <citation type="journal article" date="2019" name="Nat. Ecol. Evol.">
        <title>Megaphylogeny resolves global patterns of mushroom evolution.</title>
        <authorList>
            <person name="Varga T."/>
            <person name="Krizsan K."/>
            <person name="Foldi C."/>
            <person name="Dima B."/>
            <person name="Sanchez-Garcia M."/>
            <person name="Sanchez-Ramirez S."/>
            <person name="Szollosi G.J."/>
            <person name="Szarkandi J.G."/>
            <person name="Papp V."/>
            <person name="Albert L."/>
            <person name="Andreopoulos W."/>
            <person name="Angelini C."/>
            <person name="Antonin V."/>
            <person name="Barry K.W."/>
            <person name="Bougher N.L."/>
            <person name="Buchanan P."/>
            <person name="Buyck B."/>
            <person name="Bense V."/>
            <person name="Catcheside P."/>
            <person name="Chovatia M."/>
            <person name="Cooper J."/>
            <person name="Damon W."/>
            <person name="Desjardin D."/>
            <person name="Finy P."/>
            <person name="Geml J."/>
            <person name="Haridas S."/>
            <person name="Hughes K."/>
            <person name="Justo A."/>
            <person name="Karasinski D."/>
            <person name="Kautmanova I."/>
            <person name="Kiss B."/>
            <person name="Kocsube S."/>
            <person name="Kotiranta H."/>
            <person name="LaButti K.M."/>
            <person name="Lechner B.E."/>
            <person name="Liimatainen K."/>
            <person name="Lipzen A."/>
            <person name="Lukacs Z."/>
            <person name="Mihaltcheva S."/>
            <person name="Morgado L.N."/>
            <person name="Niskanen T."/>
            <person name="Noordeloos M.E."/>
            <person name="Ohm R.A."/>
            <person name="Ortiz-Santana B."/>
            <person name="Ovrebo C."/>
            <person name="Racz N."/>
            <person name="Riley R."/>
            <person name="Savchenko A."/>
            <person name="Shiryaev A."/>
            <person name="Soop K."/>
            <person name="Spirin V."/>
            <person name="Szebenyi C."/>
            <person name="Tomsovsky M."/>
            <person name="Tulloss R.E."/>
            <person name="Uehling J."/>
            <person name="Grigoriev I.V."/>
            <person name="Vagvolgyi C."/>
            <person name="Papp T."/>
            <person name="Martin F.M."/>
            <person name="Miettinen O."/>
            <person name="Hibbett D.S."/>
            <person name="Nagy L.G."/>
        </authorList>
    </citation>
    <scope>NUCLEOTIDE SEQUENCE [LARGE SCALE GENOMIC DNA]</scope>
    <source>
        <strain evidence="1 2">NL-1719</strain>
    </source>
</reference>
<evidence type="ECO:0000313" key="1">
    <source>
        <dbReference type="EMBL" id="TFK65499.1"/>
    </source>
</evidence>
<proteinExistence type="predicted"/>
<evidence type="ECO:0000313" key="2">
    <source>
        <dbReference type="Proteomes" id="UP000308600"/>
    </source>
</evidence>
<dbReference type="EMBL" id="ML208434">
    <property type="protein sequence ID" value="TFK65499.1"/>
    <property type="molecule type" value="Genomic_DNA"/>
</dbReference>
<name>A0ACD3AIN3_9AGAR</name>
<sequence length="548" mass="61735">MASLTSFKIIIAQETGPWPRLAGIGEGGWPERRLGYQPTKHGSPRFLSKFGWGVFTQAWRLLCNFDDEGTSVLSWYTDVVHGVAPVTSGYRLALSYNLMHSPQYAEFCANGDMAYTRIQRILQIPYSSAELSHGLSALKGEDAHLITNLRSIAEEEGYCVYLGSLQYQITGSADEDYGYSSITSVLSRGLPSCPLIHTIPNTPIPSLPSTNEQSREVQNILRKWENKKYQKTDADKTDMLAYLLKDYLEDALHRGVAGLSARDAHTVMSVQQAAEKVGFLVYLGELEFVKKGFPVETNYLEDRRPRKKARRHYDSDSELGDLSDSGDADDMDLDDFINKMEMEEVLGRRSGSQTWTHSLDVLLSKARTMVSPGFSVVYGPPTLLKQHYRRTVLILLQKEDKEEFLFSKYGMMYALPKLAKDSEPSPELRKLANVVMKKLTPSYSDEFAIEKFAEVAIGWNDLPMWEAICRNIGYDIKKVGVDNYGKAITTFSFKRLRSLLEESLTKATNATEQLALLASMSAQLSPKQADMQAWCRDQNSKLKTPKVR</sequence>
<accession>A0ACD3AIN3</accession>
<keyword evidence="2" id="KW-1185">Reference proteome</keyword>
<dbReference type="Proteomes" id="UP000308600">
    <property type="component" value="Unassembled WGS sequence"/>
</dbReference>